<name>A0A0D4ZZF9_9SPHN</name>
<dbReference type="PANTHER" id="PTHR33653:SF1">
    <property type="entry name" value="RIBONUCLEASE VAPC2"/>
    <property type="match status" value="1"/>
</dbReference>
<sequence>MYLLDTNILSDLVRHPGGVIGARITALPDDAVATSIIVASELRFGAERRGSERLTAQLEGILKRLPVLPLAADADRHYGALRATLERQGTPIGGNDMFIAAHALALDATLVTDNVREFARVPGLRVENWLRPAGA</sequence>
<dbReference type="InterPro" id="IPR002716">
    <property type="entry name" value="PIN_dom"/>
</dbReference>
<reference evidence="10" key="1">
    <citation type="submission" date="2014-06" db="EMBL/GenBank/DDBJ databases">
        <title>Molecular and ecological studies on carbamate pesticide degrading bacteria isolated from agricultural soils.</title>
        <authorList>
            <person name="Kim D.-U."/>
            <person name="Ka J.-O."/>
        </authorList>
    </citation>
    <scope>NUCLEOTIDE SEQUENCE</scope>
    <source>
        <strain evidence="10">JE1</strain>
        <plasmid evidence="10">pJE1</plasmid>
    </source>
</reference>
<keyword evidence="6 8" id="KW-0460">Magnesium</keyword>
<dbReference type="GO" id="GO:0000287">
    <property type="term" value="F:magnesium ion binding"/>
    <property type="evidence" value="ECO:0007669"/>
    <property type="project" value="UniProtKB-UniRule"/>
</dbReference>
<keyword evidence="8" id="KW-0800">Toxin</keyword>
<evidence type="ECO:0000313" key="10">
    <source>
        <dbReference type="EMBL" id="AJW29425.1"/>
    </source>
</evidence>
<keyword evidence="3 8" id="KW-0540">Nuclease</keyword>
<dbReference type="EMBL" id="KM017071">
    <property type="protein sequence ID" value="AJW29425.1"/>
    <property type="molecule type" value="Genomic_DNA"/>
</dbReference>
<comment type="cofactor">
    <cofactor evidence="1 8">
        <name>Mg(2+)</name>
        <dbReference type="ChEBI" id="CHEBI:18420"/>
    </cofactor>
</comment>
<dbReference type="RefSeq" id="WP_087573444.1">
    <property type="nucleotide sequence ID" value="NZ_KM017071.1"/>
</dbReference>
<evidence type="ECO:0000256" key="4">
    <source>
        <dbReference type="ARBA" id="ARBA00022723"/>
    </source>
</evidence>
<evidence type="ECO:0000256" key="7">
    <source>
        <dbReference type="ARBA" id="ARBA00038093"/>
    </source>
</evidence>
<dbReference type="InterPro" id="IPR050556">
    <property type="entry name" value="Type_II_TA_system_RNase"/>
</dbReference>
<dbReference type="EC" id="3.1.-.-" evidence="8"/>
<dbReference type="GO" id="GO:0090729">
    <property type="term" value="F:toxin activity"/>
    <property type="evidence" value="ECO:0007669"/>
    <property type="project" value="UniProtKB-KW"/>
</dbReference>
<proteinExistence type="inferred from homology"/>
<organism evidence="10">
    <name type="scientific">Sphingomonas sp. JE1</name>
    <dbReference type="NCBI Taxonomy" id="1628059"/>
    <lineage>
        <taxon>Bacteria</taxon>
        <taxon>Pseudomonadati</taxon>
        <taxon>Pseudomonadota</taxon>
        <taxon>Alphaproteobacteria</taxon>
        <taxon>Sphingomonadales</taxon>
        <taxon>Sphingomonadaceae</taxon>
        <taxon>Sphingomonas</taxon>
    </lineage>
</organism>
<feature type="binding site" evidence="8">
    <location>
        <position position="96"/>
    </location>
    <ligand>
        <name>Mg(2+)</name>
        <dbReference type="ChEBI" id="CHEBI:18420"/>
    </ligand>
</feature>
<feature type="binding site" evidence="8">
    <location>
        <position position="5"/>
    </location>
    <ligand>
        <name>Mg(2+)</name>
        <dbReference type="ChEBI" id="CHEBI:18420"/>
    </ligand>
</feature>
<dbReference type="GO" id="GO:0004540">
    <property type="term" value="F:RNA nuclease activity"/>
    <property type="evidence" value="ECO:0007669"/>
    <property type="project" value="InterPro"/>
</dbReference>
<keyword evidence="2 8" id="KW-1277">Toxin-antitoxin system</keyword>
<evidence type="ECO:0000259" key="9">
    <source>
        <dbReference type="Pfam" id="PF01850"/>
    </source>
</evidence>
<comment type="function">
    <text evidence="8">Toxic component of a toxin-antitoxin (TA) system. An RNase.</text>
</comment>
<dbReference type="InterPro" id="IPR022907">
    <property type="entry name" value="VapC_family"/>
</dbReference>
<keyword evidence="4 8" id="KW-0479">Metal-binding</keyword>
<dbReference type="Gene3D" id="3.40.50.1010">
    <property type="entry name" value="5'-nuclease"/>
    <property type="match status" value="1"/>
</dbReference>
<dbReference type="PANTHER" id="PTHR33653">
    <property type="entry name" value="RIBONUCLEASE VAPC2"/>
    <property type="match status" value="1"/>
</dbReference>
<evidence type="ECO:0000256" key="8">
    <source>
        <dbReference type="HAMAP-Rule" id="MF_00265"/>
    </source>
</evidence>
<feature type="domain" description="PIN" evidence="9">
    <location>
        <begin position="2"/>
        <end position="123"/>
    </location>
</feature>
<dbReference type="SUPFAM" id="SSF88723">
    <property type="entry name" value="PIN domain-like"/>
    <property type="match status" value="1"/>
</dbReference>
<protein>
    <recommendedName>
        <fullName evidence="8">Ribonuclease VapC</fullName>
        <shortName evidence="8">RNase VapC</shortName>
        <ecNumber evidence="8">3.1.-.-</ecNumber>
    </recommendedName>
    <alternativeName>
        <fullName evidence="8">Toxin VapC</fullName>
    </alternativeName>
</protein>
<comment type="similarity">
    <text evidence="7 8">Belongs to the PINc/VapC protein family.</text>
</comment>
<evidence type="ECO:0000256" key="2">
    <source>
        <dbReference type="ARBA" id="ARBA00022649"/>
    </source>
</evidence>
<dbReference type="AlphaFoldDB" id="A0A0D4ZZF9"/>
<evidence type="ECO:0000256" key="3">
    <source>
        <dbReference type="ARBA" id="ARBA00022722"/>
    </source>
</evidence>
<keyword evidence="10" id="KW-0614">Plasmid</keyword>
<dbReference type="InterPro" id="IPR029060">
    <property type="entry name" value="PIN-like_dom_sf"/>
</dbReference>
<dbReference type="Pfam" id="PF01850">
    <property type="entry name" value="PIN"/>
    <property type="match status" value="1"/>
</dbReference>
<geneLocation type="plasmid" evidence="10">
    <name>pJE1</name>
</geneLocation>
<evidence type="ECO:0000256" key="5">
    <source>
        <dbReference type="ARBA" id="ARBA00022801"/>
    </source>
</evidence>
<evidence type="ECO:0000256" key="1">
    <source>
        <dbReference type="ARBA" id="ARBA00001946"/>
    </source>
</evidence>
<dbReference type="CDD" id="cd18748">
    <property type="entry name" value="PIN_VapC4-5_FitB-like"/>
    <property type="match status" value="1"/>
</dbReference>
<evidence type="ECO:0000256" key="6">
    <source>
        <dbReference type="ARBA" id="ARBA00022842"/>
    </source>
</evidence>
<dbReference type="GO" id="GO:0016787">
    <property type="term" value="F:hydrolase activity"/>
    <property type="evidence" value="ECO:0007669"/>
    <property type="project" value="UniProtKB-KW"/>
</dbReference>
<gene>
    <name evidence="8" type="primary">vapC</name>
    <name evidence="10" type="ORF">pJE1_003</name>
</gene>
<accession>A0A0D4ZZF9</accession>
<keyword evidence="5 8" id="KW-0378">Hydrolase</keyword>
<dbReference type="HAMAP" id="MF_00265">
    <property type="entry name" value="VapC_Nob1"/>
    <property type="match status" value="1"/>
</dbReference>